<keyword evidence="3" id="KW-1185">Reference proteome</keyword>
<comment type="caution">
    <text evidence="2">The sequence shown here is derived from an EMBL/GenBank/DDBJ whole genome shotgun (WGS) entry which is preliminary data.</text>
</comment>
<sequence length="363" mass="40354">MHPCVSNVELPQDTRFSRCVAVCAHVLGHLGTMILFWIGVFVWIGLGPACGWSNDWQLYMNSASSALMVFLFPLLANLHEQQSAHVSKCLDAIFAVDAELEVKLRMLTGDHLSNIEVVMPAPKVNPIQRAIFYYADFVGTLVGMAILLAVVVIWIAVGPLLHFSSNWWLLIGTYAGLVGMNDAFVLRNMQDRLRGYAGTELGKIHAEDAKLLDRVHLSRCPAKKTLDRPTLTTRVSLVMSRISAHEITVVVGFVFIIGLVVAASAMGWSLTGQLLCNVPASIVESCFMLILISGHKSIADEAFTDWQMVYKQRVTLLSVVECVQSQWRRGDNRLTASLYLSIPVLSLLRGGNYRIFQLYKNQF</sequence>
<evidence type="ECO:0000256" key="1">
    <source>
        <dbReference type="SAM" id="Phobius"/>
    </source>
</evidence>
<feature type="transmembrane region" description="Helical" evidence="1">
    <location>
        <begin position="131"/>
        <end position="155"/>
    </location>
</feature>
<keyword evidence="1" id="KW-1133">Transmembrane helix</keyword>
<keyword evidence="1" id="KW-0812">Transmembrane</keyword>
<reference evidence="2" key="2">
    <citation type="submission" date="2020-02" db="EMBL/GenBank/DDBJ databases">
        <authorList>
            <person name="Gilchrist C.L.M."/>
            <person name="Chooi Y.-H."/>
        </authorList>
    </citation>
    <scope>NUCLEOTIDE SEQUENCE</scope>
    <source>
        <strain evidence="2">MST-FP2251</strain>
    </source>
</reference>
<keyword evidence="1" id="KW-0472">Membrane</keyword>
<feature type="transmembrane region" description="Helical" evidence="1">
    <location>
        <begin position="247"/>
        <end position="266"/>
    </location>
</feature>
<feature type="transmembrane region" description="Helical" evidence="1">
    <location>
        <begin position="58"/>
        <end position="78"/>
    </location>
</feature>
<organism evidence="2 3">
    <name type="scientific">Aspergillus nanangensis</name>
    <dbReference type="NCBI Taxonomy" id="2582783"/>
    <lineage>
        <taxon>Eukaryota</taxon>
        <taxon>Fungi</taxon>
        <taxon>Dikarya</taxon>
        <taxon>Ascomycota</taxon>
        <taxon>Pezizomycotina</taxon>
        <taxon>Eurotiomycetes</taxon>
        <taxon>Eurotiomycetidae</taxon>
        <taxon>Eurotiales</taxon>
        <taxon>Aspergillaceae</taxon>
        <taxon>Aspergillus</taxon>
        <taxon>Aspergillus subgen. Circumdati</taxon>
    </lineage>
</organism>
<feature type="transmembrane region" description="Helical" evidence="1">
    <location>
        <begin position="20"/>
        <end position="46"/>
    </location>
</feature>
<dbReference type="GO" id="GO:0055085">
    <property type="term" value="P:transmembrane transport"/>
    <property type="evidence" value="ECO:0007669"/>
    <property type="project" value="InterPro"/>
</dbReference>
<accession>A0AAD4CLA3</accession>
<dbReference type="EMBL" id="VCAU01000045">
    <property type="protein sequence ID" value="KAF9888615.1"/>
    <property type="molecule type" value="Genomic_DNA"/>
</dbReference>
<dbReference type="InterPro" id="IPR007251">
    <property type="entry name" value="Iron_permease_Fet4"/>
</dbReference>
<feature type="transmembrane region" description="Helical" evidence="1">
    <location>
        <begin position="167"/>
        <end position="186"/>
    </location>
</feature>
<dbReference type="AlphaFoldDB" id="A0AAD4CLA3"/>
<evidence type="ECO:0000313" key="2">
    <source>
        <dbReference type="EMBL" id="KAF9888615.1"/>
    </source>
</evidence>
<proteinExistence type="predicted"/>
<gene>
    <name evidence="2" type="primary">FET4_2</name>
    <name evidence="2" type="ORF">FE257_008547</name>
</gene>
<name>A0AAD4CLA3_ASPNN</name>
<dbReference type="Pfam" id="PF04120">
    <property type="entry name" value="Iron_permease"/>
    <property type="match status" value="3"/>
</dbReference>
<protein>
    <submittedName>
        <fullName evidence="2">Low-affinity Fe(2+) transport protein</fullName>
    </submittedName>
</protein>
<reference evidence="2" key="1">
    <citation type="journal article" date="2019" name="Beilstein J. Org. Chem.">
        <title>Nanangenines: drimane sesquiterpenoids as the dominant metabolite cohort of a novel Australian fungus, Aspergillus nanangensis.</title>
        <authorList>
            <person name="Lacey H.J."/>
            <person name="Gilchrist C.L.M."/>
            <person name="Crombie A."/>
            <person name="Kalaitzis J.A."/>
            <person name="Vuong D."/>
            <person name="Rutledge P.J."/>
            <person name="Turner P."/>
            <person name="Pitt J.I."/>
            <person name="Lacey E."/>
            <person name="Chooi Y.H."/>
            <person name="Piggott A.M."/>
        </authorList>
    </citation>
    <scope>NUCLEOTIDE SEQUENCE</scope>
    <source>
        <strain evidence="2">MST-FP2251</strain>
    </source>
</reference>
<evidence type="ECO:0000313" key="3">
    <source>
        <dbReference type="Proteomes" id="UP001194746"/>
    </source>
</evidence>
<dbReference type="Proteomes" id="UP001194746">
    <property type="component" value="Unassembled WGS sequence"/>
</dbReference>